<dbReference type="PROSITE" id="PS50936">
    <property type="entry name" value="ENGC_GTPASE"/>
    <property type="match status" value="1"/>
</dbReference>
<dbReference type="NCBIfam" id="TIGR00157">
    <property type="entry name" value="ribosome small subunit-dependent GTPase A"/>
    <property type="match status" value="1"/>
</dbReference>
<proteinExistence type="inferred from homology"/>
<comment type="cofactor">
    <cofactor evidence="10">
        <name>Zn(2+)</name>
        <dbReference type="ChEBI" id="CHEBI:29105"/>
    </cofactor>
    <text evidence="10">Binds 1 zinc ion per subunit.</text>
</comment>
<evidence type="ECO:0000259" key="11">
    <source>
        <dbReference type="PROSITE" id="PS50936"/>
    </source>
</evidence>
<dbReference type="GO" id="GO:0005737">
    <property type="term" value="C:cytoplasm"/>
    <property type="evidence" value="ECO:0007669"/>
    <property type="project" value="UniProtKB-SubCell"/>
</dbReference>
<protein>
    <recommendedName>
        <fullName evidence="10">Small ribosomal subunit biogenesis GTPase RsgA</fullName>
        <ecNumber evidence="10">3.6.1.-</ecNumber>
    </recommendedName>
</protein>
<evidence type="ECO:0000256" key="10">
    <source>
        <dbReference type="HAMAP-Rule" id="MF_01820"/>
    </source>
</evidence>
<feature type="domain" description="EngC GTPase" evidence="11">
    <location>
        <begin position="109"/>
        <end position="256"/>
    </location>
</feature>
<keyword evidence="1 10" id="KW-0963">Cytoplasm</keyword>
<dbReference type="PANTHER" id="PTHR32120">
    <property type="entry name" value="SMALL RIBOSOMAL SUBUNIT BIOGENESIS GTPASE RSGA"/>
    <property type="match status" value="1"/>
</dbReference>
<dbReference type="SUPFAM" id="SSF52540">
    <property type="entry name" value="P-loop containing nucleoside triphosphate hydrolases"/>
    <property type="match status" value="1"/>
</dbReference>
<organism evidence="13 14">
    <name type="scientific">Shewanella colwelliana</name>
    <name type="common">Alteromonas colwelliana</name>
    <dbReference type="NCBI Taxonomy" id="23"/>
    <lineage>
        <taxon>Bacteria</taxon>
        <taxon>Pseudomonadati</taxon>
        <taxon>Pseudomonadota</taxon>
        <taxon>Gammaproteobacteria</taxon>
        <taxon>Alteromonadales</taxon>
        <taxon>Shewanellaceae</taxon>
        <taxon>Shewanella</taxon>
    </lineage>
</organism>
<comment type="caution">
    <text evidence="13">The sequence shown here is derived from an EMBL/GenBank/DDBJ whole genome shotgun (WGS) entry which is preliminary data.</text>
</comment>
<dbReference type="EMBL" id="MCBT01000044">
    <property type="protein sequence ID" value="OEG73164.1"/>
    <property type="molecule type" value="Genomic_DNA"/>
</dbReference>
<dbReference type="InterPro" id="IPR004881">
    <property type="entry name" value="Ribosome_biogen_GTPase_RsgA"/>
</dbReference>
<evidence type="ECO:0000313" key="14">
    <source>
        <dbReference type="Proteomes" id="UP000095230"/>
    </source>
</evidence>
<evidence type="ECO:0000256" key="7">
    <source>
        <dbReference type="ARBA" id="ARBA00022833"/>
    </source>
</evidence>
<keyword evidence="5 10" id="KW-0547">Nucleotide-binding</keyword>
<feature type="binding site" evidence="10">
    <location>
        <position position="294"/>
    </location>
    <ligand>
        <name>Zn(2+)</name>
        <dbReference type="ChEBI" id="CHEBI:29105"/>
    </ligand>
</feature>
<feature type="domain" description="CP-type G" evidence="12">
    <location>
        <begin position="103"/>
        <end position="258"/>
    </location>
</feature>
<name>A0A1E5IRG9_SHECO</name>
<evidence type="ECO:0000256" key="5">
    <source>
        <dbReference type="ARBA" id="ARBA00022741"/>
    </source>
</evidence>
<dbReference type="Pfam" id="PF03193">
    <property type="entry name" value="RsgA_GTPase"/>
    <property type="match status" value="1"/>
</dbReference>
<dbReference type="STRING" id="23.BEL05_06340"/>
<feature type="binding site" evidence="10">
    <location>
        <position position="286"/>
    </location>
    <ligand>
        <name>Zn(2+)</name>
        <dbReference type="ChEBI" id="CHEBI:29105"/>
    </ligand>
</feature>
<dbReference type="PROSITE" id="PS51721">
    <property type="entry name" value="G_CP"/>
    <property type="match status" value="1"/>
</dbReference>
<comment type="function">
    <text evidence="10">One of several proteins that assist in the late maturation steps of the functional core of the 30S ribosomal subunit. Helps release RbfA from mature subunits. May play a role in the assembly of ribosomal proteins into the subunit. Circularly permuted GTPase that catalyzes slow GTP hydrolysis, GTPase activity is stimulated by the 30S ribosomal subunit.</text>
</comment>
<dbReference type="EC" id="3.6.1.-" evidence="10"/>
<evidence type="ECO:0000259" key="12">
    <source>
        <dbReference type="PROSITE" id="PS51721"/>
    </source>
</evidence>
<evidence type="ECO:0000256" key="2">
    <source>
        <dbReference type="ARBA" id="ARBA00022517"/>
    </source>
</evidence>
<feature type="binding site" evidence="10">
    <location>
        <begin position="148"/>
        <end position="151"/>
    </location>
    <ligand>
        <name>GTP</name>
        <dbReference type="ChEBI" id="CHEBI:37565"/>
    </ligand>
</feature>
<evidence type="ECO:0000256" key="6">
    <source>
        <dbReference type="ARBA" id="ARBA00022801"/>
    </source>
</evidence>
<dbReference type="InterPro" id="IPR010914">
    <property type="entry name" value="RsgA_GTPase_dom"/>
</dbReference>
<dbReference type="Gene3D" id="1.10.40.50">
    <property type="entry name" value="Probable gtpase engc, domain 3"/>
    <property type="match status" value="1"/>
</dbReference>
<dbReference type="GO" id="GO:0042274">
    <property type="term" value="P:ribosomal small subunit biogenesis"/>
    <property type="evidence" value="ECO:0007669"/>
    <property type="project" value="UniProtKB-UniRule"/>
</dbReference>
<dbReference type="GO" id="GO:0019843">
    <property type="term" value="F:rRNA binding"/>
    <property type="evidence" value="ECO:0007669"/>
    <property type="project" value="UniProtKB-KW"/>
</dbReference>
<keyword evidence="9 10" id="KW-0342">GTP-binding</keyword>
<comment type="subcellular location">
    <subcellularLocation>
        <location evidence="10">Cytoplasm</location>
    </subcellularLocation>
</comment>
<comment type="similarity">
    <text evidence="10">Belongs to the TRAFAC class YlqF/YawG GTPase family. RsgA subfamily.</text>
</comment>
<keyword evidence="2 10" id="KW-0690">Ribosome biogenesis</keyword>
<reference evidence="13 14" key="1">
    <citation type="submission" date="2016-07" db="EMBL/GenBank/DDBJ databases">
        <title>Whole-genome of two Shewanella species isolated from a digestive organ of sea cucumber Apostichopus japonicus Selenka 1867.</title>
        <authorList>
            <person name="Hong H.-H."/>
            <person name="Choi H."/>
            <person name="Cheon S."/>
            <person name="Oh J.-S."/>
            <person name="Lee H.-G."/>
            <person name="Park C."/>
        </authorList>
    </citation>
    <scope>NUCLEOTIDE SEQUENCE [LARGE SCALE GENOMIC DNA]</scope>
    <source>
        <strain evidence="13 14">CSB03KR</strain>
    </source>
</reference>
<dbReference type="HAMAP" id="MF_01820">
    <property type="entry name" value="GTPase_RsgA"/>
    <property type="match status" value="1"/>
</dbReference>
<dbReference type="CDD" id="cd01854">
    <property type="entry name" value="YjeQ_EngC"/>
    <property type="match status" value="1"/>
</dbReference>
<evidence type="ECO:0000256" key="4">
    <source>
        <dbReference type="ARBA" id="ARBA00022730"/>
    </source>
</evidence>
<accession>A0A1E5IRG9</accession>
<dbReference type="GO" id="GO:0003924">
    <property type="term" value="F:GTPase activity"/>
    <property type="evidence" value="ECO:0007669"/>
    <property type="project" value="UniProtKB-UniRule"/>
</dbReference>
<keyword evidence="8 10" id="KW-0694">RNA-binding</keyword>
<keyword evidence="3 10" id="KW-0479">Metal-binding</keyword>
<feature type="binding site" evidence="10">
    <location>
        <begin position="200"/>
        <end position="208"/>
    </location>
    <ligand>
        <name>GTP</name>
        <dbReference type="ChEBI" id="CHEBI:37565"/>
    </ligand>
</feature>
<evidence type="ECO:0000256" key="8">
    <source>
        <dbReference type="ARBA" id="ARBA00022884"/>
    </source>
</evidence>
<sequence length="356" mass="39597">MASVAAHAVTETLSLSQLGWNSYFQTQLVDIDIDKVTLARVVAHHRQYYELISPCGTQQLAIHTQLPSMTVGDWLVLDAQQQFVKRLERQSLFSRKAPGSKVDQQLIAANLDWVFIVSSANQDFNLSRIERYLALVNEAGVTPVVVMTKQDLCDDIEIYIKQLRQFNAHLLIETVNALDTDSTAVLNRYAEKGKTVALIGSSGVGKSTLVNSLLGQQQQVTSGIREEDAKGRHTTTGRSLHFTYAGGLLIDTPGMRELQLADCEEGVKHTFSDIVDLATQCRFVDCQHLQAPGCAVQQALESGTLDMRRLQSYQKLLREQALNGASIAQKRAHGKSLSKLYRRVQDDARLNKRLMS</sequence>
<evidence type="ECO:0000313" key="13">
    <source>
        <dbReference type="EMBL" id="OEG73164.1"/>
    </source>
</evidence>
<dbReference type="Proteomes" id="UP000095230">
    <property type="component" value="Unassembled WGS sequence"/>
</dbReference>
<feature type="binding site" evidence="10">
    <location>
        <position position="288"/>
    </location>
    <ligand>
        <name>Zn(2+)</name>
        <dbReference type="ChEBI" id="CHEBI:29105"/>
    </ligand>
</feature>
<keyword evidence="7 10" id="KW-0862">Zinc</keyword>
<dbReference type="AlphaFoldDB" id="A0A1E5IRG9"/>
<feature type="binding site" evidence="10">
    <location>
        <position position="281"/>
    </location>
    <ligand>
        <name>Zn(2+)</name>
        <dbReference type="ChEBI" id="CHEBI:29105"/>
    </ligand>
</feature>
<dbReference type="Gene3D" id="3.40.50.300">
    <property type="entry name" value="P-loop containing nucleotide triphosphate hydrolases"/>
    <property type="match status" value="1"/>
</dbReference>
<evidence type="ECO:0000256" key="9">
    <source>
        <dbReference type="ARBA" id="ARBA00023134"/>
    </source>
</evidence>
<evidence type="ECO:0000256" key="3">
    <source>
        <dbReference type="ARBA" id="ARBA00022723"/>
    </source>
</evidence>
<dbReference type="GO" id="GO:0046872">
    <property type="term" value="F:metal ion binding"/>
    <property type="evidence" value="ECO:0007669"/>
    <property type="project" value="UniProtKB-KW"/>
</dbReference>
<dbReference type="PANTHER" id="PTHR32120:SF10">
    <property type="entry name" value="SMALL RIBOSOMAL SUBUNIT BIOGENESIS GTPASE RSGA"/>
    <property type="match status" value="1"/>
</dbReference>
<comment type="subunit">
    <text evidence="10">Monomer. Associates with 30S ribosomal subunit, binds 16S rRNA.</text>
</comment>
<keyword evidence="4 10" id="KW-0699">rRNA-binding</keyword>
<dbReference type="InterPro" id="IPR027417">
    <property type="entry name" value="P-loop_NTPase"/>
</dbReference>
<keyword evidence="6 10" id="KW-0378">Hydrolase</keyword>
<dbReference type="InterPro" id="IPR030378">
    <property type="entry name" value="G_CP_dom"/>
</dbReference>
<gene>
    <name evidence="10" type="primary">rsgA</name>
    <name evidence="13" type="ORF">BEL05_06340</name>
</gene>
<dbReference type="GO" id="GO:0005525">
    <property type="term" value="F:GTP binding"/>
    <property type="evidence" value="ECO:0007669"/>
    <property type="project" value="UniProtKB-UniRule"/>
</dbReference>
<evidence type="ECO:0000256" key="1">
    <source>
        <dbReference type="ARBA" id="ARBA00022490"/>
    </source>
</evidence>